<dbReference type="PANTHER" id="PTHR10293">
    <property type="entry name" value="GLUTAREDOXIN FAMILY MEMBER"/>
    <property type="match status" value="1"/>
</dbReference>
<dbReference type="GO" id="GO:0015036">
    <property type="term" value="F:disulfide oxidoreductase activity"/>
    <property type="evidence" value="ECO:0007669"/>
    <property type="project" value="UniProtKB-ARBA"/>
</dbReference>
<feature type="domain" description="Glutaredoxin" evidence="5">
    <location>
        <begin position="245"/>
        <end position="306"/>
    </location>
</feature>
<evidence type="ECO:0000256" key="1">
    <source>
        <dbReference type="ARBA" id="ARBA00022723"/>
    </source>
</evidence>
<dbReference type="PROSITE" id="PS51354">
    <property type="entry name" value="GLUTAREDOXIN_2"/>
    <property type="match status" value="2"/>
</dbReference>
<protein>
    <submittedName>
        <fullName evidence="6">Glutaredoxin 3</fullName>
    </submittedName>
</protein>
<evidence type="ECO:0000259" key="5">
    <source>
        <dbReference type="Pfam" id="PF00462"/>
    </source>
</evidence>
<dbReference type="InterPro" id="IPR002109">
    <property type="entry name" value="Glutaredoxin"/>
</dbReference>
<dbReference type="Pfam" id="PF00462">
    <property type="entry name" value="Glutaredoxin"/>
    <property type="match status" value="2"/>
</dbReference>
<sequence length="328" mass="37730">MTKVQSSVDFNDLILNNKQKIFAINFHASFAEECKQMNEVFDALSKINKNLTFLSFGDESEFYEIEVVPTFLIIKDKKVLEKLEGAHVEELKKLIEKYDKIGASSSKPSLENSNNDGKISLEEEKLKLNEKLKKLVNSQPMMLFIKGTPQEPRCKFSRELINSLNELDLGYGSFNILSDEKVRQGLKEYSEWPTFPQVYINGEFIGGVDIVKEMIYSGEFLTIAPKEDDLNTKLTKLVNSKETIIFIKGNKQVQKCGFSRQIVQIFNDQGIEYETFDILEDDDVRQGLKEFSSWPTFPQVYHKGEFQGGLDIIKELIESDKNHKLTFE</sequence>
<dbReference type="GO" id="GO:0005829">
    <property type="term" value="C:cytosol"/>
    <property type="evidence" value="ECO:0007669"/>
    <property type="project" value="TreeGrafter"/>
</dbReference>
<dbReference type="GO" id="GO:0046872">
    <property type="term" value="F:metal ion binding"/>
    <property type="evidence" value="ECO:0007669"/>
    <property type="project" value="UniProtKB-KW"/>
</dbReference>
<dbReference type="GO" id="GO:0006879">
    <property type="term" value="P:intracellular iron ion homeostasis"/>
    <property type="evidence" value="ECO:0007669"/>
    <property type="project" value="TreeGrafter"/>
</dbReference>
<dbReference type="AlphaFoldDB" id="A0AAD5XVR3"/>
<keyword evidence="2" id="KW-0408">Iron</keyword>
<dbReference type="Proteomes" id="UP001211065">
    <property type="component" value="Unassembled WGS sequence"/>
</dbReference>
<dbReference type="InterPro" id="IPR004480">
    <property type="entry name" value="Monothiol_GRX-rel"/>
</dbReference>
<evidence type="ECO:0000256" key="3">
    <source>
        <dbReference type="ARBA" id="ARBA00023014"/>
    </source>
</evidence>
<evidence type="ECO:0000313" key="6">
    <source>
        <dbReference type="EMBL" id="KAJ3220535.1"/>
    </source>
</evidence>
<gene>
    <name evidence="6" type="primary">GLRX3</name>
    <name evidence="6" type="ORF">HK099_004225</name>
</gene>
<feature type="domain" description="Glutaredoxin" evidence="5">
    <location>
        <begin position="142"/>
        <end position="205"/>
    </location>
</feature>
<dbReference type="GO" id="GO:0051536">
    <property type="term" value="F:iron-sulfur cluster binding"/>
    <property type="evidence" value="ECO:0007669"/>
    <property type="project" value="UniProtKB-KW"/>
</dbReference>
<organism evidence="6 7">
    <name type="scientific">Clydaea vesicula</name>
    <dbReference type="NCBI Taxonomy" id="447962"/>
    <lineage>
        <taxon>Eukaryota</taxon>
        <taxon>Fungi</taxon>
        <taxon>Fungi incertae sedis</taxon>
        <taxon>Chytridiomycota</taxon>
        <taxon>Chytridiomycota incertae sedis</taxon>
        <taxon>Chytridiomycetes</taxon>
        <taxon>Lobulomycetales</taxon>
        <taxon>Lobulomycetaceae</taxon>
        <taxon>Clydaea</taxon>
    </lineage>
</organism>
<dbReference type="GO" id="GO:0005634">
    <property type="term" value="C:nucleus"/>
    <property type="evidence" value="ECO:0007669"/>
    <property type="project" value="TreeGrafter"/>
</dbReference>
<dbReference type="Gene3D" id="3.40.30.10">
    <property type="entry name" value="Glutaredoxin"/>
    <property type="match status" value="3"/>
</dbReference>
<evidence type="ECO:0000313" key="7">
    <source>
        <dbReference type="Proteomes" id="UP001211065"/>
    </source>
</evidence>
<evidence type="ECO:0000256" key="2">
    <source>
        <dbReference type="ARBA" id="ARBA00023004"/>
    </source>
</evidence>
<keyword evidence="3" id="KW-0411">Iron-sulfur</keyword>
<dbReference type="Pfam" id="PF00085">
    <property type="entry name" value="Thioredoxin"/>
    <property type="match status" value="1"/>
</dbReference>
<dbReference type="PANTHER" id="PTHR10293:SF73">
    <property type="entry name" value="GLUTAREDOXIN-3"/>
    <property type="match status" value="1"/>
</dbReference>
<dbReference type="SUPFAM" id="SSF52833">
    <property type="entry name" value="Thioredoxin-like"/>
    <property type="match status" value="3"/>
</dbReference>
<dbReference type="InterPro" id="IPR036249">
    <property type="entry name" value="Thioredoxin-like_sf"/>
</dbReference>
<reference evidence="6" key="1">
    <citation type="submission" date="2020-05" db="EMBL/GenBank/DDBJ databases">
        <title>Phylogenomic resolution of chytrid fungi.</title>
        <authorList>
            <person name="Stajich J.E."/>
            <person name="Amses K."/>
            <person name="Simmons R."/>
            <person name="Seto K."/>
            <person name="Myers J."/>
            <person name="Bonds A."/>
            <person name="Quandt C.A."/>
            <person name="Barry K."/>
            <person name="Liu P."/>
            <person name="Grigoriev I."/>
            <person name="Longcore J.E."/>
            <person name="James T.Y."/>
        </authorList>
    </citation>
    <scope>NUCLEOTIDE SEQUENCE</scope>
    <source>
        <strain evidence="6">JEL0476</strain>
    </source>
</reference>
<comment type="caution">
    <text evidence="6">The sequence shown here is derived from an EMBL/GenBank/DDBJ whole genome shotgun (WGS) entry which is preliminary data.</text>
</comment>
<feature type="domain" description="Thioredoxin" evidence="4">
    <location>
        <begin position="5"/>
        <end position="96"/>
    </location>
</feature>
<dbReference type="InterPro" id="IPR013766">
    <property type="entry name" value="Thioredoxin_domain"/>
</dbReference>
<name>A0AAD5XVR3_9FUNG</name>
<dbReference type="InterPro" id="IPR033658">
    <property type="entry name" value="GRX_PICOT-like"/>
</dbReference>
<evidence type="ECO:0000259" key="4">
    <source>
        <dbReference type="Pfam" id="PF00085"/>
    </source>
</evidence>
<dbReference type="CDD" id="cd03028">
    <property type="entry name" value="GRX_PICOT_like"/>
    <property type="match status" value="2"/>
</dbReference>
<keyword evidence="7" id="KW-1185">Reference proteome</keyword>
<proteinExistence type="predicted"/>
<keyword evidence="1" id="KW-0479">Metal-binding</keyword>
<dbReference type="EMBL" id="JADGJW010000293">
    <property type="protein sequence ID" value="KAJ3220535.1"/>
    <property type="molecule type" value="Genomic_DNA"/>
</dbReference>
<dbReference type="FunFam" id="3.40.30.10:FF:000012">
    <property type="entry name" value="Monothiol glutaredoxin"/>
    <property type="match status" value="2"/>
</dbReference>
<accession>A0AAD5XVR3</accession>